<dbReference type="Proteomes" id="UP000724686">
    <property type="component" value="Unassembled WGS sequence"/>
</dbReference>
<dbReference type="EMBL" id="JAFFPU010000014">
    <property type="protein sequence ID" value="MBM9576238.1"/>
    <property type="molecule type" value="Genomic_DNA"/>
</dbReference>
<dbReference type="RefSeq" id="WP_205278427.1">
    <property type="nucleotide sequence ID" value="NZ_JAFFPU010000014.1"/>
</dbReference>
<comment type="caution">
    <text evidence="1">The sequence shown here is derived from an EMBL/GenBank/DDBJ whole genome shotgun (WGS) entry which is preliminary data.</text>
</comment>
<organism evidence="1 2">
    <name type="scientific">Leptospira ainlahdjerensis</name>
    <dbReference type="NCBI Taxonomy" id="2810033"/>
    <lineage>
        <taxon>Bacteria</taxon>
        <taxon>Pseudomonadati</taxon>
        <taxon>Spirochaetota</taxon>
        <taxon>Spirochaetia</taxon>
        <taxon>Leptospirales</taxon>
        <taxon>Leptospiraceae</taxon>
        <taxon>Leptospira</taxon>
    </lineage>
</organism>
<sequence length="195" mass="22116">MNRFFWLPVTFSILIPFLLNCKKEPFSSFEENGKYGFKDSKGNVAIKPQYSFSYDFDENGVTFVFGNGEWSCIDEKNRVLLNPFLFDNGPDPFLGGLARFKENHKIGFFDPQCNKIIPALFDFAFPFEEDLTLVCLGCKSVKLGEHSKIEGGEYGLIDKKGNIIVPIEYDSISTDLDKKIARVTKGKLTKDIPIL</sequence>
<evidence type="ECO:0000313" key="2">
    <source>
        <dbReference type="Proteomes" id="UP000724686"/>
    </source>
</evidence>
<reference evidence="1 2" key="1">
    <citation type="submission" date="2021-02" db="EMBL/GenBank/DDBJ databases">
        <title>Leptospira ainlahdjerensis sp. nov., Leptospira ainazelensis sp. nov., Leptospira abararensis sp. nov. and Leptospira chreensis sp. nov., four new species isolated from water sources in Algeria.</title>
        <authorList>
            <person name="Amara Korba A."/>
            <person name="Kainiu M."/>
            <person name="Vincent A.T."/>
            <person name="Mariet J.-F."/>
            <person name="Veyrier F.J."/>
            <person name="Goarant C."/>
            <person name="Picardeau M."/>
        </authorList>
    </citation>
    <scope>NUCLEOTIDE SEQUENCE [LARGE SCALE GENOMIC DNA]</scope>
    <source>
        <strain evidence="1 2">201903070</strain>
    </source>
</reference>
<proteinExistence type="predicted"/>
<name>A0ABS2U8H4_9LEPT</name>
<dbReference type="PANTHER" id="PTHR37841">
    <property type="entry name" value="GLR2918 PROTEIN"/>
    <property type="match status" value="1"/>
</dbReference>
<gene>
    <name evidence="1" type="ORF">JWG45_03635</name>
</gene>
<protein>
    <submittedName>
        <fullName evidence="1">WG repeat-containing protein</fullName>
    </submittedName>
</protein>
<evidence type="ECO:0000313" key="1">
    <source>
        <dbReference type="EMBL" id="MBM9576238.1"/>
    </source>
</evidence>
<dbReference type="InterPro" id="IPR032774">
    <property type="entry name" value="WG_beta_rep"/>
</dbReference>
<dbReference type="PANTHER" id="PTHR37841:SF1">
    <property type="entry name" value="DUF3298 DOMAIN-CONTAINING PROTEIN"/>
    <property type="match status" value="1"/>
</dbReference>
<accession>A0ABS2U8H4</accession>
<keyword evidence="2" id="KW-1185">Reference proteome</keyword>
<dbReference type="Pfam" id="PF14903">
    <property type="entry name" value="WG_beta_rep"/>
    <property type="match status" value="3"/>
</dbReference>